<proteinExistence type="predicted"/>
<feature type="compositionally biased region" description="Polar residues" evidence="1">
    <location>
        <begin position="167"/>
        <end position="181"/>
    </location>
</feature>
<gene>
    <name evidence="2" type="ORF">Slati_2512000</name>
</gene>
<organism evidence="2">
    <name type="scientific">Sesamum latifolium</name>
    <dbReference type="NCBI Taxonomy" id="2727402"/>
    <lineage>
        <taxon>Eukaryota</taxon>
        <taxon>Viridiplantae</taxon>
        <taxon>Streptophyta</taxon>
        <taxon>Embryophyta</taxon>
        <taxon>Tracheophyta</taxon>
        <taxon>Spermatophyta</taxon>
        <taxon>Magnoliopsida</taxon>
        <taxon>eudicotyledons</taxon>
        <taxon>Gunneridae</taxon>
        <taxon>Pentapetalae</taxon>
        <taxon>asterids</taxon>
        <taxon>lamiids</taxon>
        <taxon>Lamiales</taxon>
        <taxon>Pedaliaceae</taxon>
        <taxon>Sesamum</taxon>
    </lineage>
</organism>
<dbReference type="EMBL" id="JACGWN010000008">
    <property type="protein sequence ID" value="KAL0440290.1"/>
    <property type="molecule type" value="Genomic_DNA"/>
</dbReference>
<dbReference type="PANTHER" id="PTHR31973:SF187">
    <property type="entry name" value="MUTATOR TRANSPOSASE MUDRA PROTEIN"/>
    <property type="match status" value="1"/>
</dbReference>
<reference evidence="2" key="1">
    <citation type="submission" date="2020-06" db="EMBL/GenBank/DDBJ databases">
        <authorList>
            <person name="Li T."/>
            <person name="Hu X."/>
            <person name="Zhang T."/>
            <person name="Song X."/>
            <person name="Zhang H."/>
            <person name="Dai N."/>
            <person name="Sheng W."/>
            <person name="Hou X."/>
            <person name="Wei L."/>
        </authorList>
    </citation>
    <scope>NUCLEOTIDE SEQUENCE</scope>
    <source>
        <strain evidence="2">KEN1</strain>
        <tissue evidence="2">Leaf</tissue>
    </source>
</reference>
<feature type="compositionally biased region" description="Polar residues" evidence="1">
    <location>
        <begin position="196"/>
        <end position="216"/>
    </location>
</feature>
<evidence type="ECO:0000313" key="2">
    <source>
        <dbReference type="EMBL" id="KAL0440290.1"/>
    </source>
</evidence>
<name>A0AAW2WER6_9LAMI</name>
<reference evidence="2" key="2">
    <citation type="journal article" date="2024" name="Plant">
        <title>Genomic evolution and insights into agronomic trait innovations of Sesamum species.</title>
        <authorList>
            <person name="Miao H."/>
            <person name="Wang L."/>
            <person name="Qu L."/>
            <person name="Liu H."/>
            <person name="Sun Y."/>
            <person name="Le M."/>
            <person name="Wang Q."/>
            <person name="Wei S."/>
            <person name="Zheng Y."/>
            <person name="Lin W."/>
            <person name="Duan Y."/>
            <person name="Cao H."/>
            <person name="Xiong S."/>
            <person name="Wang X."/>
            <person name="Wei L."/>
            <person name="Li C."/>
            <person name="Ma Q."/>
            <person name="Ju M."/>
            <person name="Zhao R."/>
            <person name="Li G."/>
            <person name="Mu C."/>
            <person name="Tian Q."/>
            <person name="Mei H."/>
            <person name="Zhang T."/>
            <person name="Gao T."/>
            <person name="Zhang H."/>
        </authorList>
    </citation>
    <scope>NUCLEOTIDE SEQUENCE</scope>
    <source>
        <strain evidence="2">KEN1</strain>
    </source>
</reference>
<dbReference type="PANTHER" id="PTHR31973">
    <property type="entry name" value="POLYPROTEIN, PUTATIVE-RELATED"/>
    <property type="match status" value="1"/>
</dbReference>
<dbReference type="AlphaFoldDB" id="A0AAW2WER6"/>
<evidence type="ECO:0008006" key="3">
    <source>
        <dbReference type="Google" id="ProtNLM"/>
    </source>
</evidence>
<accession>A0AAW2WER6</accession>
<protein>
    <recommendedName>
        <fullName evidence="3">Transposase</fullName>
    </recommendedName>
</protein>
<comment type="caution">
    <text evidence="2">The sequence shown here is derived from an EMBL/GenBank/DDBJ whole genome shotgun (WGS) entry which is preliminary data.</text>
</comment>
<evidence type="ECO:0000256" key="1">
    <source>
        <dbReference type="SAM" id="MobiDB-lite"/>
    </source>
</evidence>
<feature type="region of interest" description="Disordered" evidence="1">
    <location>
        <begin position="156"/>
        <end position="216"/>
    </location>
</feature>
<sequence>MESAIRDHPNIPVQQLKNTILRKCKVGVSKQKVQRTKREALEKIREADSVHYEKLWDYCEMMRKFNPGSKLIPKKLEGSDPPIFDRMYVFLWALKNGVLSGCRPIIGLDGCFLKTCYGGQMLVDVGRDGNDNMFPIAIAVVHGISLEEIPIEGSQISPASQEHELQSEATRGTKVQQTSVRSSAATHPSSTPPSSNVQTSVGSSATKHPTSTHPST</sequence>
<feature type="compositionally biased region" description="Low complexity" evidence="1">
    <location>
        <begin position="182"/>
        <end position="195"/>
    </location>
</feature>